<dbReference type="AlphaFoldDB" id="S3DLL7"/>
<feature type="compositionally biased region" description="Acidic residues" evidence="1">
    <location>
        <begin position="218"/>
        <end position="228"/>
    </location>
</feature>
<dbReference type="OrthoDB" id="10342225at2759"/>
<protein>
    <submittedName>
        <fullName evidence="2">Uncharacterized protein</fullName>
    </submittedName>
</protein>
<feature type="region of interest" description="Disordered" evidence="1">
    <location>
        <begin position="265"/>
        <end position="298"/>
    </location>
</feature>
<sequence length="298" mass="34020">MAIRMEDLNKLHGSKLTVVYYRKGFNWMMKVKGYKGFCGDMQHSNAMPVGRPAMEHAFHLECNKLAVREGAWQPDKPGQTSLKARTIELMFSVACDMIYARPHRKDGRKRKERKVPQHYKRLKYYKDGTPRGNGGSWNAQTWWEEQAKRAWKQRGIVLDITSPFQRPENSYTFRPIDTIIGSMGNQHLMIDSYSLDDLAEQTKLLAESAANHSSDVETPSDDGNNDEDEEFIRNLDANNQASLAAEGISLGMNWEMNDDDLIYMDDDDDVKGWLDDMDSDEAEDGDGDETDASMDLSE</sequence>
<proteinExistence type="predicted"/>
<evidence type="ECO:0000313" key="2">
    <source>
        <dbReference type="EMBL" id="EPE32946.1"/>
    </source>
</evidence>
<dbReference type="GeneID" id="19465012"/>
<organism evidence="2 3">
    <name type="scientific">Glarea lozoyensis (strain ATCC 20868 / MF5171)</name>
    <dbReference type="NCBI Taxonomy" id="1116229"/>
    <lineage>
        <taxon>Eukaryota</taxon>
        <taxon>Fungi</taxon>
        <taxon>Dikarya</taxon>
        <taxon>Ascomycota</taxon>
        <taxon>Pezizomycotina</taxon>
        <taxon>Leotiomycetes</taxon>
        <taxon>Helotiales</taxon>
        <taxon>Helotiaceae</taxon>
        <taxon>Glarea</taxon>
    </lineage>
</organism>
<gene>
    <name evidence="2" type="ORF">GLAREA_05958</name>
</gene>
<dbReference type="Proteomes" id="UP000016922">
    <property type="component" value="Unassembled WGS sequence"/>
</dbReference>
<dbReference type="KEGG" id="glz:GLAREA_05958"/>
<reference evidence="2 3" key="1">
    <citation type="journal article" date="2013" name="BMC Genomics">
        <title>Genomics-driven discovery of the pneumocandin biosynthetic gene cluster in the fungus Glarea lozoyensis.</title>
        <authorList>
            <person name="Chen L."/>
            <person name="Yue Q."/>
            <person name="Zhang X."/>
            <person name="Xiang M."/>
            <person name="Wang C."/>
            <person name="Li S."/>
            <person name="Che Y."/>
            <person name="Ortiz-Lopez F.J."/>
            <person name="Bills G.F."/>
            <person name="Liu X."/>
            <person name="An Z."/>
        </authorList>
    </citation>
    <scope>NUCLEOTIDE SEQUENCE [LARGE SCALE GENOMIC DNA]</scope>
    <source>
        <strain evidence="3">ATCC 20868 / MF5171</strain>
    </source>
</reference>
<dbReference type="EMBL" id="KE145358">
    <property type="protein sequence ID" value="EPE32946.1"/>
    <property type="molecule type" value="Genomic_DNA"/>
</dbReference>
<evidence type="ECO:0000313" key="3">
    <source>
        <dbReference type="Proteomes" id="UP000016922"/>
    </source>
</evidence>
<accession>S3DLL7</accession>
<dbReference type="HOGENOM" id="CLU_081357_0_0_1"/>
<evidence type="ECO:0000256" key="1">
    <source>
        <dbReference type="SAM" id="MobiDB-lite"/>
    </source>
</evidence>
<keyword evidence="3" id="KW-1185">Reference proteome</keyword>
<feature type="region of interest" description="Disordered" evidence="1">
    <location>
        <begin position="208"/>
        <end position="228"/>
    </location>
</feature>
<dbReference type="RefSeq" id="XP_008079563.1">
    <property type="nucleotide sequence ID" value="XM_008081372.1"/>
</dbReference>
<name>S3DLL7_GLAL2</name>